<evidence type="ECO:0000313" key="2">
    <source>
        <dbReference type="EMBL" id="EER11489.1"/>
    </source>
</evidence>
<dbReference type="AlphaFoldDB" id="C5KVK4"/>
<dbReference type="GO" id="GO:0043420">
    <property type="term" value="P:anthranilate metabolic process"/>
    <property type="evidence" value="ECO:0007669"/>
    <property type="project" value="TreeGrafter"/>
</dbReference>
<dbReference type="PANTHER" id="PTHR14084:SF0">
    <property type="entry name" value="KYNURENINASE"/>
    <property type="match status" value="1"/>
</dbReference>
<reference evidence="2 3" key="1">
    <citation type="submission" date="2008-07" db="EMBL/GenBank/DDBJ databases">
        <authorList>
            <person name="El-Sayed N."/>
            <person name="Caler E."/>
            <person name="Inman J."/>
            <person name="Amedeo P."/>
            <person name="Hass B."/>
            <person name="Wortman J."/>
        </authorList>
    </citation>
    <scope>NUCLEOTIDE SEQUENCE [LARGE SCALE GENOMIC DNA]</scope>
    <source>
        <strain evidence="3">ATCC 50983 / TXsc</strain>
    </source>
</reference>
<dbReference type="PANTHER" id="PTHR14084">
    <property type="entry name" value="KYNURENINASE"/>
    <property type="match status" value="1"/>
</dbReference>
<dbReference type="GO" id="GO:0009435">
    <property type="term" value="P:NAD+ biosynthetic process"/>
    <property type="evidence" value="ECO:0007669"/>
    <property type="project" value="InterPro"/>
</dbReference>
<dbReference type="GeneID" id="9046848"/>
<keyword evidence="3" id="KW-1185">Reference proteome</keyword>
<dbReference type="GO" id="GO:0005737">
    <property type="term" value="C:cytoplasm"/>
    <property type="evidence" value="ECO:0007669"/>
    <property type="project" value="InterPro"/>
</dbReference>
<dbReference type="EMBL" id="GG676639">
    <property type="protein sequence ID" value="EER11489.1"/>
    <property type="molecule type" value="Genomic_DNA"/>
</dbReference>
<evidence type="ECO:0000313" key="3">
    <source>
        <dbReference type="Proteomes" id="UP000007800"/>
    </source>
</evidence>
<dbReference type="InterPro" id="IPR015424">
    <property type="entry name" value="PyrdxlP-dep_Trfase"/>
</dbReference>
<dbReference type="GO" id="GO:0030170">
    <property type="term" value="F:pyridoxal phosphate binding"/>
    <property type="evidence" value="ECO:0007669"/>
    <property type="project" value="InterPro"/>
</dbReference>
<sequence>YILPTMAAIVGAKYVSEIAIMNSVTVNLHLLLVRFYRPNKERYKIMCEKGCFPSDHYTFVSQLELHGFTRDEALIELAPREGEEILRTEDILSAIEANKNSLAVVCLSGVQYYSGQYFDIATITTASRRAGAYSIWDLAHAVGNVDLALHEWGVDGNTTLLE</sequence>
<dbReference type="Proteomes" id="UP000007800">
    <property type="component" value="Unassembled WGS sequence"/>
</dbReference>
<dbReference type="InParanoid" id="C5KVK4"/>
<dbReference type="OrthoDB" id="5978656at2759"/>
<dbReference type="GO" id="GO:0030429">
    <property type="term" value="F:kynureninase activity"/>
    <property type="evidence" value="ECO:0007669"/>
    <property type="project" value="InterPro"/>
</dbReference>
<dbReference type="SUPFAM" id="SSF53383">
    <property type="entry name" value="PLP-dependent transferases"/>
    <property type="match status" value="1"/>
</dbReference>
<organism evidence="3">
    <name type="scientific">Perkinsus marinus (strain ATCC 50983 / TXsc)</name>
    <dbReference type="NCBI Taxonomy" id="423536"/>
    <lineage>
        <taxon>Eukaryota</taxon>
        <taxon>Sar</taxon>
        <taxon>Alveolata</taxon>
        <taxon>Perkinsozoa</taxon>
        <taxon>Perkinsea</taxon>
        <taxon>Perkinsida</taxon>
        <taxon>Perkinsidae</taxon>
        <taxon>Perkinsus</taxon>
    </lineage>
</organism>
<accession>C5KVK4</accession>
<keyword evidence="1" id="KW-0663">Pyridoxal phosphate</keyword>
<protein>
    <submittedName>
        <fullName evidence="2">Kynureninase, putative</fullName>
    </submittedName>
</protein>
<dbReference type="Gene3D" id="3.40.640.10">
    <property type="entry name" value="Type I PLP-dependent aspartate aminotransferase-like (Major domain)"/>
    <property type="match status" value="1"/>
</dbReference>
<name>C5KVK4_PERM5</name>
<dbReference type="InterPro" id="IPR010111">
    <property type="entry name" value="Kynureninase"/>
</dbReference>
<dbReference type="GO" id="GO:0019441">
    <property type="term" value="P:L-tryptophan catabolic process to kynurenine"/>
    <property type="evidence" value="ECO:0007669"/>
    <property type="project" value="TreeGrafter"/>
</dbReference>
<evidence type="ECO:0000256" key="1">
    <source>
        <dbReference type="ARBA" id="ARBA00022898"/>
    </source>
</evidence>
<proteinExistence type="predicted"/>
<feature type="non-terminal residue" evidence="2">
    <location>
        <position position="1"/>
    </location>
</feature>
<gene>
    <name evidence="2" type="ORF">Pmar_PMAR027325</name>
</gene>
<dbReference type="RefSeq" id="XP_002779694.1">
    <property type="nucleotide sequence ID" value="XM_002779648.1"/>
</dbReference>
<dbReference type="InterPro" id="IPR015421">
    <property type="entry name" value="PyrdxlP-dep_Trfase_major"/>
</dbReference>